<evidence type="ECO:0000313" key="1">
    <source>
        <dbReference type="EMBL" id="RZN73822.1"/>
    </source>
</evidence>
<evidence type="ECO:0000313" key="2">
    <source>
        <dbReference type="Proteomes" id="UP000320766"/>
    </source>
</evidence>
<reference evidence="1 2" key="1">
    <citation type="journal article" date="2019" name="Nat. Microbiol.">
        <title>Wide diversity of methane and short-chain alkane metabolisms in uncultured archaea.</title>
        <authorList>
            <person name="Borrel G."/>
            <person name="Adam P.S."/>
            <person name="McKay L.J."/>
            <person name="Chen L.X."/>
            <person name="Sierra-Garcia I.N."/>
            <person name="Sieber C.M."/>
            <person name="Letourneur Q."/>
            <person name="Ghozlane A."/>
            <person name="Andersen G.L."/>
            <person name="Li W.J."/>
            <person name="Hallam S.J."/>
            <person name="Muyzer G."/>
            <person name="de Oliveira V.M."/>
            <person name="Inskeep W.P."/>
            <person name="Banfield J.F."/>
            <person name="Gribaldo S."/>
        </authorList>
    </citation>
    <scope>NUCLEOTIDE SEQUENCE [LARGE SCALE GENOMIC DNA]</scope>
    <source>
        <strain evidence="1">NM1b</strain>
    </source>
</reference>
<name>A0A520KZ11_9EURY</name>
<dbReference type="AlphaFoldDB" id="A0A520KZ11"/>
<protein>
    <submittedName>
        <fullName evidence="1">Uncharacterized protein</fullName>
    </submittedName>
</protein>
<accession>A0A520KZ11</accession>
<dbReference type="EMBL" id="RXIL01000002">
    <property type="protein sequence ID" value="RZN73822.1"/>
    <property type="molecule type" value="Genomic_DNA"/>
</dbReference>
<comment type="caution">
    <text evidence="1">The sequence shown here is derived from an EMBL/GenBank/DDBJ whole genome shotgun (WGS) entry which is preliminary data.</text>
</comment>
<sequence length="65" mass="7350">MGTKVKDLTVGELRSLISDTVKEALEDLIEDISALSSDDYLRSIEEARSDYKEGKVKHFEEIFDA</sequence>
<gene>
    <name evidence="1" type="ORF">EF807_00230</name>
</gene>
<proteinExistence type="predicted"/>
<dbReference type="Proteomes" id="UP000320766">
    <property type="component" value="Unassembled WGS sequence"/>
</dbReference>
<organism evidence="1 2">
    <name type="scientific">Candidatus Methanolliviera hydrocarbonicum</name>
    <dbReference type="NCBI Taxonomy" id="2491085"/>
    <lineage>
        <taxon>Archaea</taxon>
        <taxon>Methanobacteriati</taxon>
        <taxon>Methanobacteriota</taxon>
        <taxon>Candidatus Methanoliparia</taxon>
        <taxon>Candidatus Methanoliparales</taxon>
        <taxon>Candidatus Methanollivieraceae</taxon>
        <taxon>Candidatus Methanolliviera</taxon>
    </lineage>
</organism>